<dbReference type="EMBL" id="JAPEVG010000032">
    <property type="protein sequence ID" value="KAJ8494771.1"/>
    <property type="molecule type" value="Genomic_DNA"/>
</dbReference>
<evidence type="ECO:0000313" key="5">
    <source>
        <dbReference type="EMBL" id="KAJ8494771.1"/>
    </source>
</evidence>
<dbReference type="AlphaFoldDB" id="A0AAD7XCB7"/>
<dbReference type="GO" id="GO:0005634">
    <property type="term" value="C:nucleus"/>
    <property type="evidence" value="ECO:0007669"/>
    <property type="project" value="UniProtKB-SubCell"/>
</dbReference>
<dbReference type="PROSITE" id="PS00463">
    <property type="entry name" value="ZN2_CY6_FUNGAL_1"/>
    <property type="match status" value="1"/>
</dbReference>
<dbReference type="PANTHER" id="PTHR37534">
    <property type="entry name" value="TRANSCRIPTIONAL ACTIVATOR PROTEIN UGA3"/>
    <property type="match status" value="1"/>
</dbReference>
<evidence type="ECO:0000259" key="4">
    <source>
        <dbReference type="PROSITE" id="PS50048"/>
    </source>
</evidence>
<name>A0AAD7XCB7_9APHY</name>
<dbReference type="Gene3D" id="4.10.240.10">
    <property type="entry name" value="Zn(2)-C6 fungal-type DNA-binding domain"/>
    <property type="match status" value="1"/>
</dbReference>
<dbReference type="SUPFAM" id="SSF57701">
    <property type="entry name" value="Zn2/Cys6 DNA-binding domain"/>
    <property type="match status" value="1"/>
</dbReference>
<dbReference type="InterPro" id="IPR001138">
    <property type="entry name" value="Zn2Cys6_DnaBD"/>
</dbReference>
<feature type="compositionally biased region" description="Polar residues" evidence="3">
    <location>
        <begin position="8"/>
        <end position="20"/>
    </location>
</feature>
<dbReference type="InterPro" id="IPR021858">
    <property type="entry name" value="Fun_TF"/>
</dbReference>
<feature type="region of interest" description="Disordered" evidence="3">
    <location>
        <begin position="190"/>
        <end position="216"/>
    </location>
</feature>
<evidence type="ECO:0000256" key="3">
    <source>
        <dbReference type="SAM" id="MobiDB-lite"/>
    </source>
</evidence>
<evidence type="ECO:0000256" key="1">
    <source>
        <dbReference type="ARBA" id="ARBA00004123"/>
    </source>
</evidence>
<feature type="compositionally biased region" description="Gly residues" evidence="3">
    <location>
        <begin position="583"/>
        <end position="596"/>
    </location>
</feature>
<sequence>MPDAPSSPRKQLSSVSQQARSQKKPGAPKPKGAVRAKSGCYTCRIRRKKCDEQPNEDGACQTCVRLRLQCLGFGAKRPDWMRENNSVTELREKIKAFLASQGMIKGHSGSGPRTTEADPPVLVLVDHLHTEGPRPPHANSISFERTPHYAAMPPEQQQYGHNWQPAIPELGPDPAMNRNSMLPNVHEMMYNPTAPPAAQPPPQPQPPSSMIQSPTSIVSASSSWPVGASIYSATSTAMTISTGYPTSYPSTTYYNHPHSQLAASYNVDPNAFSDDDIDPSGSPEGPHMPMMVNGFGLAIPGDQNRLIHHYLANVLPIQYLLADSSIRDFMIKLIQTSSNARDAACVLSALHLQCISYPSQAMDASAIYNRVQTVLLGRQAQYTEGDAMAGLHIVSSFLFSGGRGNWEVWLDIACQYVQKMLNDTRFYGPEDALKKCSESTRFIIKTTMWFDVLASVTTQTVPRFLETYRALFGGQGAYIGDPAANSPEISMLPVMGCENKIVLAIAEISNLACWKESHLRRGTLSIPDLVHRGQEIEDTLLTPSSPQPLAVPLQPGMYGPQALQHHVSPLYAQPGPSSSSNGAAGGGGGGGGGGGAVFTENEVAQRRRLTNDIFRASARVYLHTVLSGDYPACPEIMNAVTETIDALRRVPMARQAPLLHRSVVRSVVFGICIGGCLTDEPRQRAFLLEMLEAQQQESVGNIGEVKRLMQEVWDRRDAERGAARYYRPVDWRAVMRESNADLLLLV</sequence>
<gene>
    <name evidence="5" type="ORF">ONZ51_g2116</name>
</gene>
<dbReference type="PROSITE" id="PS50048">
    <property type="entry name" value="ZN2_CY6_FUNGAL_2"/>
    <property type="match status" value="1"/>
</dbReference>
<comment type="caution">
    <text evidence="5">The sequence shown here is derived from an EMBL/GenBank/DDBJ whole genome shotgun (WGS) entry which is preliminary data.</text>
</comment>
<feature type="region of interest" description="Disordered" evidence="3">
    <location>
        <begin position="568"/>
        <end position="597"/>
    </location>
</feature>
<dbReference type="GO" id="GO:0008270">
    <property type="term" value="F:zinc ion binding"/>
    <property type="evidence" value="ECO:0007669"/>
    <property type="project" value="InterPro"/>
</dbReference>
<accession>A0AAD7XCB7</accession>
<dbReference type="Pfam" id="PF11951">
    <property type="entry name" value="Fungal_trans_2"/>
    <property type="match status" value="1"/>
</dbReference>
<feature type="compositionally biased region" description="Pro residues" evidence="3">
    <location>
        <begin position="193"/>
        <end position="207"/>
    </location>
</feature>
<feature type="region of interest" description="Disordered" evidence="3">
    <location>
        <begin position="1"/>
        <end position="36"/>
    </location>
</feature>
<feature type="domain" description="Zn(2)-C6 fungal-type" evidence="4">
    <location>
        <begin position="39"/>
        <end position="70"/>
    </location>
</feature>
<feature type="region of interest" description="Disordered" evidence="3">
    <location>
        <begin position="266"/>
        <end position="286"/>
    </location>
</feature>
<comment type="subcellular location">
    <subcellularLocation>
        <location evidence="1">Nucleus</location>
    </subcellularLocation>
</comment>
<evidence type="ECO:0000256" key="2">
    <source>
        <dbReference type="ARBA" id="ARBA00023242"/>
    </source>
</evidence>
<organism evidence="5 6">
    <name type="scientific">Trametes cubensis</name>
    <dbReference type="NCBI Taxonomy" id="1111947"/>
    <lineage>
        <taxon>Eukaryota</taxon>
        <taxon>Fungi</taxon>
        <taxon>Dikarya</taxon>
        <taxon>Basidiomycota</taxon>
        <taxon>Agaricomycotina</taxon>
        <taxon>Agaricomycetes</taxon>
        <taxon>Polyporales</taxon>
        <taxon>Polyporaceae</taxon>
        <taxon>Trametes</taxon>
    </lineage>
</organism>
<reference evidence="5" key="1">
    <citation type="submission" date="2022-11" db="EMBL/GenBank/DDBJ databases">
        <title>Genome Sequence of Cubamyces cubensis.</title>
        <authorList>
            <person name="Buettner E."/>
        </authorList>
    </citation>
    <scope>NUCLEOTIDE SEQUENCE</scope>
    <source>
        <strain evidence="5">MPL-01</strain>
    </source>
</reference>
<keyword evidence="2" id="KW-0539">Nucleus</keyword>
<dbReference type="GO" id="GO:0000981">
    <property type="term" value="F:DNA-binding transcription factor activity, RNA polymerase II-specific"/>
    <property type="evidence" value="ECO:0007669"/>
    <property type="project" value="InterPro"/>
</dbReference>
<dbReference type="InterPro" id="IPR036864">
    <property type="entry name" value="Zn2-C6_fun-type_DNA-bd_sf"/>
</dbReference>
<dbReference type="Pfam" id="PF00172">
    <property type="entry name" value="Zn_clus"/>
    <property type="match status" value="1"/>
</dbReference>
<proteinExistence type="predicted"/>
<dbReference type="Proteomes" id="UP001215151">
    <property type="component" value="Unassembled WGS sequence"/>
</dbReference>
<protein>
    <recommendedName>
        <fullName evidence="4">Zn(2)-C6 fungal-type domain-containing protein</fullName>
    </recommendedName>
</protein>
<dbReference type="CDD" id="cd00067">
    <property type="entry name" value="GAL4"/>
    <property type="match status" value="1"/>
</dbReference>
<evidence type="ECO:0000313" key="6">
    <source>
        <dbReference type="Proteomes" id="UP001215151"/>
    </source>
</evidence>
<dbReference type="SMART" id="SM00066">
    <property type="entry name" value="GAL4"/>
    <property type="match status" value="1"/>
</dbReference>
<dbReference type="PANTHER" id="PTHR37534:SF20">
    <property type="entry name" value="PRO1A C6 ZINK-FINGER PROTEIN"/>
    <property type="match status" value="1"/>
</dbReference>
<keyword evidence="6" id="KW-1185">Reference proteome</keyword>